<dbReference type="EMBL" id="JBHUCX010000043">
    <property type="protein sequence ID" value="MFD1676040.1"/>
    <property type="molecule type" value="Genomic_DNA"/>
</dbReference>
<protein>
    <submittedName>
        <fullName evidence="1">Uncharacterized protein</fullName>
    </submittedName>
</protein>
<reference evidence="2" key="1">
    <citation type="journal article" date="2019" name="Int. J. Syst. Evol. Microbiol.">
        <title>The Global Catalogue of Microorganisms (GCM) 10K type strain sequencing project: providing services to taxonomists for standard genome sequencing and annotation.</title>
        <authorList>
            <consortium name="The Broad Institute Genomics Platform"/>
            <consortium name="The Broad Institute Genome Sequencing Center for Infectious Disease"/>
            <person name="Wu L."/>
            <person name="Ma J."/>
        </authorList>
    </citation>
    <scope>NUCLEOTIDE SEQUENCE [LARGE SCALE GENOMIC DNA]</scope>
    <source>
        <strain evidence="2">CGMCC 1.12286</strain>
    </source>
</reference>
<keyword evidence="2" id="KW-1185">Reference proteome</keyword>
<proteinExistence type="predicted"/>
<accession>A0ABW4JKN4</accession>
<name>A0ABW4JKN4_9BACL</name>
<evidence type="ECO:0000313" key="1">
    <source>
        <dbReference type="EMBL" id="MFD1676040.1"/>
    </source>
</evidence>
<comment type="caution">
    <text evidence="1">The sequence shown here is derived from an EMBL/GenBank/DDBJ whole genome shotgun (WGS) entry which is preliminary data.</text>
</comment>
<dbReference type="RefSeq" id="WP_377943933.1">
    <property type="nucleotide sequence ID" value="NZ_JBHUCX010000043.1"/>
</dbReference>
<sequence length="94" mass="10997">MGRRLKLEVNKSIQEVQRSSESIIREWAEVYEWTFRQAIGFLAKRTNKMTMLELIGLENISSKEVANLTDFIEQKAIEFGIKSVRINVHKRRAS</sequence>
<evidence type="ECO:0000313" key="2">
    <source>
        <dbReference type="Proteomes" id="UP001597079"/>
    </source>
</evidence>
<dbReference type="Proteomes" id="UP001597079">
    <property type="component" value="Unassembled WGS sequence"/>
</dbReference>
<organism evidence="1 2">
    <name type="scientific">Alicyclobacillus fodiniaquatilis</name>
    <dbReference type="NCBI Taxonomy" id="1661150"/>
    <lineage>
        <taxon>Bacteria</taxon>
        <taxon>Bacillati</taxon>
        <taxon>Bacillota</taxon>
        <taxon>Bacilli</taxon>
        <taxon>Bacillales</taxon>
        <taxon>Alicyclobacillaceae</taxon>
        <taxon>Alicyclobacillus</taxon>
    </lineage>
</organism>
<gene>
    <name evidence="1" type="ORF">ACFSB2_15150</name>
</gene>